<dbReference type="EMBL" id="AP023356">
    <property type="protein sequence ID" value="BCJ41713.1"/>
    <property type="molecule type" value="Genomic_DNA"/>
</dbReference>
<name>A0ABM7LR32_9ACTN</name>
<dbReference type="Gene3D" id="1.10.260.40">
    <property type="entry name" value="lambda repressor-like DNA-binding domains"/>
    <property type="match status" value="1"/>
</dbReference>
<evidence type="ECO:0000259" key="1">
    <source>
        <dbReference type="PROSITE" id="PS50943"/>
    </source>
</evidence>
<dbReference type="CDD" id="cd00093">
    <property type="entry name" value="HTH_XRE"/>
    <property type="match status" value="1"/>
</dbReference>
<sequence length="282" mass="31677">MGSVSGRSLGIALRKLRKSKGLTLEDVAKHFDWSPAKVSRIELGRVAVTTRDARDLAIYYGVDDETELQTLRRLARGSRQRDWWHAYNDVLPKQFGTYLGLEAEAASIHAWEPLLIPGLLQTAAYARALVVAHRAEHNEGETERRVEARMERQDILSGEEAPFMQAVLGESALRRQVGGRDVMRDQLAFLAKMTERQNVQVHIVPYSAGAYMPMEGGFQMLRFADPEAAPIVCIDLLTRNLYLDDVAEVGRYRDAWEDVLTKALPHTESAAMIKAAAEEMEK</sequence>
<dbReference type="Pfam" id="PF13560">
    <property type="entry name" value="HTH_31"/>
    <property type="match status" value="1"/>
</dbReference>
<dbReference type="SUPFAM" id="SSF47413">
    <property type="entry name" value="lambda repressor-like DNA-binding domains"/>
    <property type="match status" value="1"/>
</dbReference>
<accession>A0ABM7LR32</accession>
<dbReference type="PROSITE" id="PS50943">
    <property type="entry name" value="HTH_CROC1"/>
    <property type="match status" value="1"/>
</dbReference>
<keyword evidence="3" id="KW-1185">Reference proteome</keyword>
<dbReference type="SMART" id="SM00530">
    <property type="entry name" value="HTH_XRE"/>
    <property type="match status" value="1"/>
</dbReference>
<gene>
    <name evidence="2" type="ORF">Aiant_23700</name>
</gene>
<evidence type="ECO:0000313" key="2">
    <source>
        <dbReference type="EMBL" id="BCJ41713.1"/>
    </source>
</evidence>
<organism evidence="2 3">
    <name type="scientific">Actinoplanes ianthinogenes</name>
    <dbReference type="NCBI Taxonomy" id="122358"/>
    <lineage>
        <taxon>Bacteria</taxon>
        <taxon>Bacillati</taxon>
        <taxon>Actinomycetota</taxon>
        <taxon>Actinomycetes</taxon>
        <taxon>Micromonosporales</taxon>
        <taxon>Micromonosporaceae</taxon>
        <taxon>Actinoplanes</taxon>
    </lineage>
</organism>
<dbReference type="InterPro" id="IPR043917">
    <property type="entry name" value="DUF5753"/>
</dbReference>
<reference evidence="2 3" key="1">
    <citation type="submission" date="2020-08" db="EMBL/GenBank/DDBJ databases">
        <title>Whole genome shotgun sequence of Actinoplanes ianthinogenes NBRC 13996.</title>
        <authorList>
            <person name="Komaki H."/>
            <person name="Tamura T."/>
        </authorList>
    </citation>
    <scope>NUCLEOTIDE SEQUENCE [LARGE SCALE GENOMIC DNA]</scope>
    <source>
        <strain evidence="2 3">NBRC 13996</strain>
    </source>
</reference>
<evidence type="ECO:0000313" key="3">
    <source>
        <dbReference type="Proteomes" id="UP000676967"/>
    </source>
</evidence>
<dbReference type="Proteomes" id="UP000676967">
    <property type="component" value="Chromosome"/>
</dbReference>
<proteinExistence type="predicted"/>
<dbReference type="Pfam" id="PF19054">
    <property type="entry name" value="DUF5753"/>
    <property type="match status" value="1"/>
</dbReference>
<dbReference type="InterPro" id="IPR010982">
    <property type="entry name" value="Lambda_DNA-bd_dom_sf"/>
</dbReference>
<feature type="domain" description="HTH cro/C1-type" evidence="1">
    <location>
        <begin position="13"/>
        <end position="68"/>
    </location>
</feature>
<protein>
    <submittedName>
        <fullName evidence="2">Transcriptional regulator</fullName>
    </submittedName>
</protein>
<dbReference type="InterPro" id="IPR001387">
    <property type="entry name" value="Cro/C1-type_HTH"/>
</dbReference>